<evidence type="ECO:0000313" key="2">
    <source>
        <dbReference type="Proteomes" id="UP000186277"/>
    </source>
</evidence>
<accession>A0A1Q5TLJ8</accession>
<evidence type="ECO:0000313" key="1">
    <source>
        <dbReference type="EMBL" id="OKP01113.1"/>
    </source>
</evidence>
<dbReference type="InterPro" id="IPR009225">
    <property type="entry name" value="Phage_head_completion_GpL"/>
</dbReference>
<protein>
    <submittedName>
        <fullName evidence="1">Phage capsid assembly protein</fullName>
    </submittedName>
</protein>
<comment type="caution">
    <text evidence="1">The sequence shown here is derived from an EMBL/GenBank/DDBJ whole genome shotgun (WGS) entry which is preliminary data.</text>
</comment>
<proteinExistence type="predicted"/>
<dbReference type="Proteomes" id="UP000186277">
    <property type="component" value="Unassembled WGS sequence"/>
</dbReference>
<dbReference type="RefSeq" id="WP_074021764.1">
    <property type="nucleotide sequence ID" value="NZ_CAWMWP010000071.1"/>
</dbReference>
<dbReference type="EMBL" id="MKGR01000045">
    <property type="protein sequence ID" value="OKP01113.1"/>
    <property type="molecule type" value="Genomic_DNA"/>
</dbReference>
<organism evidence="1 2">
    <name type="scientific">Xenorhabdus thuongxuanensis</name>
    <dbReference type="NCBI Taxonomy" id="1873484"/>
    <lineage>
        <taxon>Bacteria</taxon>
        <taxon>Pseudomonadati</taxon>
        <taxon>Pseudomonadota</taxon>
        <taxon>Gammaproteobacteria</taxon>
        <taxon>Enterobacterales</taxon>
        <taxon>Morganellaceae</taxon>
        <taxon>Xenorhabdus</taxon>
    </lineage>
</organism>
<reference evidence="1 2" key="1">
    <citation type="submission" date="2016-09" db="EMBL/GenBank/DDBJ databases">
        <title>Xenorhabdus thuongxuanensis sp. nov. and Xenorhabdus eapokensis sp. nov., isolated from Steinernema species.</title>
        <authorList>
            <person name="Kaempfer P."/>
            <person name="Tobias N.J."/>
            <person name="Phan Ke L."/>
            <person name="Bode H.B."/>
            <person name="Glaeser S.P."/>
        </authorList>
    </citation>
    <scope>NUCLEOTIDE SEQUENCE [LARGE SCALE GENOMIC DNA]</scope>
    <source>
        <strain evidence="1 2">30TX1</strain>
    </source>
</reference>
<dbReference type="AlphaFoldDB" id="A0A1Q5TLJ8"/>
<gene>
    <name evidence="1" type="ORF">Xentx_03476</name>
</gene>
<dbReference type="OrthoDB" id="6312934at2"/>
<keyword evidence="2" id="KW-1185">Reference proteome</keyword>
<name>A0A1Q5TLJ8_9GAMM</name>
<dbReference type="Pfam" id="PF05926">
    <property type="entry name" value="Phage_GPL"/>
    <property type="match status" value="1"/>
</dbReference>
<sequence length="163" mass="18148">MSLVATKQPRPIDNPVDINDGGAKVISGAFWPDIVLADLRNSMRLNGAVTTERLMHMTTEAVLAVNQQLMAWQHEQESHGVMSLEAALSPTINGTTAHVFRYRHAVYSFTKAALIENYRDIDTTRDGERHADALATQIDDLRRDGQNAIRDILAQPRMIAELV</sequence>